<evidence type="ECO:0000256" key="7">
    <source>
        <dbReference type="SAM" id="MobiDB-lite"/>
    </source>
</evidence>
<dbReference type="InterPro" id="IPR009072">
    <property type="entry name" value="Histone-fold"/>
</dbReference>
<evidence type="ECO:0000256" key="3">
    <source>
        <dbReference type="ARBA" id="ARBA00017484"/>
    </source>
</evidence>
<evidence type="ECO:0000313" key="10">
    <source>
        <dbReference type="WBParaSite" id="jg11164"/>
    </source>
</evidence>
<dbReference type="InterPro" id="IPR037794">
    <property type="entry name" value="TAF12"/>
</dbReference>
<dbReference type="GO" id="GO:0046982">
    <property type="term" value="F:protein heterodimerization activity"/>
    <property type="evidence" value="ECO:0007669"/>
    <property type="project" value="InterPro"/>
</dbReference>
<evidence type="ECO:0000256" key="4">
    <source>
        <dbReference type="ARBA" id="ARBA00023015"/>
    </source>
</evidence>
<dbReference type="GO" id="GO:0051123">
    <property type="term" value="P:RNA polymerase II preinitiation complex assembly"/>
    <property type="evidence" value="ECO:0007669"/>
    <property type="project" value="TreeGrafter"/>
</dbReference>
<dbReference type="GO" id="GO:0017025">
    <property type="term" value="F:TBP-class protein binding"/>
    <property type="evidence" value="ECO:0007669"/>
    <property type="project" value="TreeGrafter"/>
</dbReference>
<dbReference type="GO" id="GO:0000124">
    <property type="term" value="C:SAGA complex"/>
    <property type="evidence" value="ECO:0007669"/>
    <property type="project" value="InterPro"/>
</dbReference>
<name>A0A915DAH6_9BILA</name>
<evidence type="ECO:0000313" key="11">
    <source>
        <dbReference type="WBParaSite" id="jg17857"/>
    </source>
</evidence>
<comment type="subcellular location">
    <subcellularLocation>
        <location evidence="1">Nucleus</location>
    </subcellularLocation>
</comment>
<evidence type="ECO:0000259" key="8">
    <source>
        <dbReference type="Pfam" id="PF03847"/>
    </source>
</evidence>
<dbReference type="SUPFAM" id="SSF47113">
    <property type="entry name" value="Histone-fold"/>
    <property type="match status" value="1"/>
</dbReference>
<feature type="region of interest" description="Disordered" evidence="7">
    <location>
        <begin position="111"/>
        <end position="138"/>
    </location>
</feature>
<proteinExistence type="inferred from homology"/>
<protein>
    <recommendedName>
        <fullName evidence="3">Transcription initiation factor TFIID subunit 12</fullName>
    </recommendedName>
</protein>
<dbReference type="WBParaSite" id="jg17857">
    <property type="protein sequence ID" value="jg17857"/>
    <property type="gene ID" value="jg17857"/>
</dbReference>
<dbReference type="PANTHER" id="PTHR12264:SF21">
    <property type="entry name" value="TRANSCRIPTION INITIATION FACTOR TFIID SUBUNIT 12"/>
    <property type="match status" value="1"/>
</dbReference>
<sequence>MSGGKPAITNGISSSSGYSHGANNGLIYGNAANIASKALMNKGELEKLVKNVDGYTTLEDDVSEAVLLLLDDFVEEVIQGSAALSKHRGSKRLETKDVRYLLKHKFDMSLPPDAKTPLGGEDGAQSSKAVGPPAKRPALAIHQQRLAVIDKTLKKL</sequence>
<keyword evidence="4" id="KW-0805">Transcription regulation</keyword>
<dbReference type="AlphaFoldDB" id="A0A915DAH6"/>
<dbReference type="PANTHER" id="PTHR12264">
    <property type="entry name" value="TRANSCRIPTION INITIATION FACTOR TFIID SUBUNIT 12"/>
    <property type="match status" value="1"/>
</dbReference>
<evidence type="ECO:0000313" key="9">
    <source>
        <dbReference type="Proteomes" id="UP000887574"/>
    </source>
</evidence>
<reference evidence="10 11" key="1">
    <citation type="submission" date="2022-11" db="UniProtKB">
        <authorList>
            <consortium name="WormBaseParasite"/>
        </authorList>
    </citation>
    <scope>IDENTIFICATION</scope>
</reference>
<evidence type="ECO:0000256" key="5">
    <source>
        <dbReference type="ARBA" id="ARBA00023163"/>
    </source>
</evidence>
<evidence type="ECO:0000256" key="2">
    <source>
        <dbReference type="ARBA" id="ARBA00007530"/>
    </source>
</evidence>
<dbReference type="Pfam" id="PF03847">
    <property type="entry name" value="TFIID_20kDa"/>
    <property type="match status" value="1"/>
</dbReference>
<dbReference type="InterPro" id="IPR003228">
    <property type="entry name" value="TFIID_TAF12_dom"/>
</dbReference>
<keyword evidence="6" id="KW-0539">Nucleus</keyword>
<feature type="domain" description="Transcription initiation factor TFIID subunit 12" evidence="8">
    <location>
        <begin position="42"/>
        <end position="108"/>
    </location>
</feature>
<organism evidence="9 11">
    <name type="scientific">Ditylenchus dipsaci</name>
    <dbReference type="NCBI Taxonomy" id="166011"/>
    <lineage>
        <taxon>Eukaryota</taxon>
        <taxon>Metazoa</taxon>
        <taxon>Ecdysozoa</taxon>
        <taxon>Nematoda</taxon>
        <taxon>Chromadorea</taxon>
        <taxon>Rhabditida</taxon>
        <taxon>Tylenchina</taxon>
        <taxon>Tylenchomorpha</taxon>
        <taxon>Sphaerularioidea</taxon>
        <taxon>Anguinidae</taxon>
        <taxon>Anguininae</taxon>
        <taxon>Ditylenchus</taxon>
    </lineage>
</organism>
<keyword evidence="9" id="KW-1185">Reference proteome</keyword>
<dbReference type="WBParaSite" id="jg11164">
    <property type="protein sequence ID" value="jg11164"/>
    <property type="gene ID" value="jg11164"/>
</dbReference>
<dbReference type="Proteomes" id="UP000887574">
    <property type="component" value="Unplaced"/>
</dbReference>
<accession>A0A915DAH6</accession>
<comment type="similarity">
    <text evidence="2">Belongs to the TAF12 family.</text>
</comment>
<dbReference type="GO" id="GO:0003677">
    <property type="term" value="F:DNA binding"/>
    <property type="evidence" value="ECO:0007669"/>
    <property type="project" value="TreeGrafter"/>
</dbReference>
<dbReference type="GO" id="GO:0005669">
    <property type="term" value="C:transcription factor TFIID complex"/>
    <property type="evidence" value="ECO:0007669"/>
    <property type="project" value="InterPro"/>
</dbReference>
<dbReference type="CDD" id="cd07981">
    <property type="entry name" value="HFD_TAF12"/>
    <property type="match status" value="1"/>
</dbReference>
<dbReference type="Gene3D" id="1.10.20.10">
    <property type="entry name" value="Histone, subunit A"/>
    <property type="match status" value="1"/>
</dbReference>
<keyword evidence="5" id="KW-0804">Transcription</keyword>
<evidence type="ECO:0000256" key="1">
    <source>
        <dbReference type="ARBA" id="ARBA00004123"/>
    </source>
</evidence>
<evidence type="ECO:0000256" key="6">
    <source>
        <dbReference type="ARBA" id="ARBA00023242"/>
    </source>
</evidence>